<dbReference type="RefSeq" id="WP_184536619.1">
    <property type="nucleotide sequence ID" value="NZ_JACHJW010000001.1"/>
</dbReference>
<dbReference type="Proteomes" id="UP000578819">
    <property type="component" value="Unassembled WGS sequence"/>
</dbReference>
<reference evidence="1 2" key="1">
    <citation type="submission" date="2020-08" db="EMBL/GenBank/DDBJ databases">
        <title>Sequencing the genomes of 1000 actinobacteria strains.</title>
        <authorList>
            <person name="Klenk H.-P."/>
        </authorList>
    </citation>
    <scope>NUCLEOTIDE SEQUENCE [LARGE SCALE GENOMIC DNA]</scope>
    <source>
        <strain evidence="1 2">DSM 45886</strain>
    </source>
</reference>
<sequence length="147" mass="16790">MGASGWSYFVTYRPDVQEALDDLRARVFADGDYWWVRGEIGTPASDYPNRPQTLDELYDDEWVRESGTHSILDMFHVVAEGEEPDYGTVQPVTAEEAQRCAGTEVLTREHVKAIDGLAERRWFGRCAVLHDITGQPEEIYFWGWSGD</sequence>
<organism evidence="1 2">
    <name type="scientific">Micromonospora polyrhachis</name>
    <dbReference type="NCBI Taxonomy" id="1282883"/>
    <lineage>
        <taxon>Bacteria</taxon>
        <taxon>Bacillati</taxon>
        <taxon>Actinomycetota</taxon>
        <taxon>Actinomycetes</taxon>
        <taxon>Micromonosporales</taxon>
        <taxon>Micromonosporaceae</taxon>
        <taxon>Micromonospora</taxon>
    </lineage>
</organism>
<comment type="caution">
    <text evidence="1">The sequence shown here is derived from an EMBL/GenBank/DDBJ whole genome shotgun (WGS) entry which is preliminary data.</text>
</comment>
<gene>
    <name evidence="1" type="ORF">FHR38_004655</name>
</gene>
<protein>
    <submittedName>
        <fullName evidence="1">Uncharacterized protein</fullName>
    </submittedName>
</protein>
<dbReference type="EMBL" id="JACHJW010000001">
    <property type="protein sequence ID" value="MBB4960922.1"/>
    <property type="molecule type" value="Genomic_DNA"/>
</dbReference>
<proteinExistence type="predicted"/>
<name>A0A7W7STX7_9ACTN</name>
<accession>A0A7W7STX7</accession>
<dbReference type="AlphaFoldDB" id="A0A7W7STX7"/>
<keyword evidence="2" id="KW-1185">Reference proteome</keyword>
<evidence type="ECO:0000313" key="2">
    <source>
        <dbReference type="Proteomes" id="UP000578819"/>
    </source>
</evidence>
<evidence type="ECO:0000313" key="1">
    <source>
        <dbReference type="EMBL" id="MBB4960922.1"/>
    </source>
</evidence>